<protein>
    <submittedName>
        <fullName evidence="2">Tellurite resistance/C4-dicarboxylate transporter family protein</fullName>
    </submittedName>
</protein>
<dbReference type="Pfam" id="PF03595">
    <property type="entry name" value="SLAC1"/>
    <property type="match status" value="1"/>
</dbReference>
<gene>
    <name evidence="2" type="ORF">KSW38_05600</name>
</gene>
<name>A0ABS6I4K2_9MICC</name>
<feature type="transmembrane region" description="Helical" evidence="1">
    <location>
        <begin position="182"/>
        <end position="210"/>
    </location>
</feature>
<feature type="transmembrane region" description="Helical" evidence="1">
    <location>
        <begin position="21"/>
        <end position="40"/>
    </location>
</feature>
<feature type="transmembrane region" description="Helical" evidence="1">
    <location>
        <begin position="46"/>
        <end position="69"/>
    </location>
</feature>
<feature type="transmembrane region" description="Helical" evidence="1">
    <location>
        <begin position="222"/>
        <end position="240"/>
    </location>
</feature>
<dbReference type="InterPro" id="IPR004695">
    <property type="entry name" value="SLAC1/Mae1/Ssu1/TehA"/>
</dbReference>
<feature type="transmembrane region" description="Helical" evidence="1">
    <location>
        <begin position="328"/>
        <end position="348"/>
    </location>
</feature>
<feature type="transmembrane region" description="Helical" evidence="1">
    <location>
        <begin position="260"/>
        <end position="280"/>
    </location>
</feature>
<dbReference type="Proteomes" id="UP000824166">
    <property type="component" value="Unassembled WGS sequence"/>
</dbReference>
<feature type="transmembrane region" description="Helical" evidence="1">
    <location>
        <begin position="292"/>
        <end position="312"/>
    </location>
</feature>
<organism evidence="2 3">
    <name type="scientific">Paenarthrobacter aromaticivorans</name>
    <dbReference type="NCBI Taxonomy" id="2849150"/>
    <lineage>
        <taxon>Bacteria</taxon>
        <taxon>Bacillati</taxon>
        <taxon>Actinomycetota</taxon>
        <taxon>Actinomycetes</taxon>
        <taxon>Micrococcales</taxon>
        <taxon>Micrococcaceae</taxon>
        <taxon>Paenarthrobacter</taxon>
    </lineage>
</organism>
<keyword evidence="1" id="KW-0812">Transmembrane</keyword>
<keyword evidence="1" id="KW-1133">Transmembrane helix</keyword>
<feature type="transmembrane region" description="Helical" evidence="1">
    <location>
        <begin position="89"/>
        <end position="110"/>
    </location>
</feature>
<dbReference type="RefSeq" id="WP_216923599.1">
    <property type="nucleotide sequence ID" value="NZ_JAHOPC010000002.1"/>
</dbReference>
<reference evidence="2 3" key="1">
    <citation type="submission" date="2021-06" db="EMBL/GenBank/DDBJ databases">
        <authorList>
            <person name="Jeong J.W."/>
        </authorList>
    </citation>
    <scope>NUCLEOTIDE SEQUENCE [LARGE SCALE GENOMIC DNA]</scope>
    <source>
        <strain evidence="2 3">MMS21-TAE1-1</strain>
    </source>
</reference>
<evidence type="ECO:0000313" key="3">
    <source>
        <dbReference type="Proteomes" id="UP000824166"/>
    </source>
</evidence>
<comment type="caution">
    <text evidence="2">The sequence shown here is derived from an EMBL/GenBank/DDBJ whole genome shotgun (WGS) entry which is preliminary data.</text>
</comment>
<sequence length="364" mass="39352">MTSTTQDPNLFGTRLTEAVRSLTPGYFALTMASGIISVGLELEGFATLSAALLVICALSYIVILVLSLVRLVRFREDMRRDFMDPSRAFGFFTFIAGTNVLGVRLGMMGWQGTTAALLVVAVLAWVVLGYVVPWTAVLGRDERPVVKDANGTWFIWCVASQSVAVAAASVEPLAGPDWRPTLALVAVTAWSVGLILYAAVGVFVSLRLMTYPIKPEDLRPQYFVAMGAMAISVLAGARIVEMAGAPMVDATRGLVAGSSVVFWAFASWLFPVLLAAGWWRHVIHRVPLAFEPGLWSVIFPLGMYAVAGIYLGRADQLPIVALIGRAELWIAVAAFLTTFAAMLRHLWITLMSPGMRHRGSGLMG</sequence>
<evidence type="ECO:0000313" key="2">
    <source>
        <dbReference type="EMBL" id="MBU8865763.1"/>
    </source>
</evidence>
<evidence type="ECO:0000256" key="1">
    <source>
        <dbReference type="SAM" id="Phobius"/>
    </source>
</evidence>
<dbReference type="CDD" id="cd09319">
    <property type="entry name" value="TDT_like_1"/>
    <property type="match status" value="1"/>
</dbReference>
<keyword evidence="1" id="KW-0472">Membrane</keyword>
<dbReference type="PANTHER" id="PTHR31686">
    <property type="match status" value="1"/>
</dbReference>
<dbReference type="PANTHER" id="PTHR31686:SF1">
    <property type="entry name" value="SULFITE EFFLUX PUMP SSU1"/>
    <property type="match status" value="1"/>
</dbReference>
<keyword evidence="3" id="KW-1185">Reference proteome</keyword>
<dbReference type="InterPro" id="IPR051629">
    <property type="entry name" value="Sulfite_efflux_TDT"/>
</dbReference>
<feature type="transmembrane region" description="Helical" evidence="1">
    <location>
        <begin position="116"/>
        <end position="139"/>
    </location>
</feature>
<proteinExistence type="predicted"/>
<feature type="transmembrane region" description="Helical" evidence="1">
    <location>
        <begin position="151"/>
        <end position="170"/>
    </location>
</feature>
<accession>A0ABS6I4K2</accession>
<dbReference type="EMBL" id="JAHOPC010000002">
    <property type="protein sequence ID" value="MBU8865763.1"/>
    <property type="molecule type" value="Genomic_DNA"/>
</dbReference>